<protein>
    <submittedName>
        <fullName evidence="3">Uncharacterized protein</fullName>
    </submittedName>
</protein>
<dbReference type="AlphaFoldDB" id="C7C6W9"/>
<evidence type="ECO:0000256" key="1">
    <source>
        <dbReference type="SAM" id="MobiDB-lite"/>
    </source>
</evidence>
<feature type="compositionally biased region" description="Basic and acidic residues" evidence="1">
    <location>
        <begin position="1"/>
        <end position="10"/>
    </location>
</feature>
<feature type="transmembrane region" description="Helical" evidence="2">
    <location>
        <begin position="62"/>
        <end position="81"/>
    </location>
</feature>
<keyword evidence="2" id="KW-0812">Transmembrane</keyword>
<proteinExistence type="predicted"/>
<evidence type="ECO:0000313" key="3">
    <source>
        <dbReference type="EMBL" id="CAX21873.1"/>
    </source>
</evidence>
<dbReference type="Proteomes" id="UP000008070">
    <property type="component" value="Chromosome"/>
</dbReference>
<dbReference type="HOGENOM" id="CLU_182211_0_0_5"/>
<dbReference type="KEGG" id="mdi:METDI0204"/>
<gene>
    <name evidence="3" type="ORF">METD_I0204</name>
</gene>
<evidence type="ECO:0000256" key="2">
    <source>
        <dbReference type="SAM" id="Phobius"/>
    </source>
</evidence>
<sequence>MIPAGPERHPLAVLPADDTATEDESESMSSSTLVPFVEAAVFTLGCALIASRRFEPQRVGAVLGLATVTLSVLLVVLALPGSPLATLADPDGVRNFLN</sequence>
<reference evidence="4" key="1">
    <citation type="journal article" date="2009" name="PLoS ONE">
        <title>Methylobacterium genome sequences: a reference blueprint to investigate microbial metabolism of C1 compounds from natural and industrial sources.</title>
        <authorList>
            <person name="Vuilleumier S."/>
            <person name="Chistoserdova L."/>
            <person name="Lee M.-C."/>
            <person name="Bringel F."/>
            <person name="Lajus A."/>
            <person name="Zhou Y."/>
            <person name="Gourion B."/>
            <person name="Barbe V."/>
            <person name="Chang J."/>
            <person name="Cruveiller S."/>
            <person name="Dossat C."/>
            <person name="Gillett W."/>
            <person name="Gruffaz C."/>
            <person name="Haugen E."/>
            <person name="Hourcade E."/>
            <person name="Levy R."/>
            <person name="Mangenot S."/>
            <person name="Muller E."/>
            <person name="Nadalig T."/>
            <person name="Pagni M."/>
            <person name="Penny C."/>
            <person name="Peyraud R."/>
            <person name="Robinson D.G."/>
            <person name="Roche D."/>
            <person name="Rouy Z."/>
            <person name="Saenampechek C."/>
            <person name="Salvignol G."/>
            <person name="Vallenet D."/>
            <person name="Wu Z."/>
            <person name="Marx C.J."/>
            <person name="Vorholt J.A."/>
            <person name="Olson M.V."/>
            <person name="Kaul R."/>
            <person name="Weissenbach J."/>
            <person name="Medigue C."/>
            <person name="Lidstrom M.E."/>
        </authorList>
    </citation>
    <scope>NUCLEOTIDE SEQUENCE [LARGE SCALE GENOMIC DNA]</scope>
    <source>
        <strain evidence="4">DSM 6343 / CIP 106787 / DM4</strain>
    </source>
</reference>
<name>C7C6W9_METED</name>
<dbReference type="EMBL" id="FP103042">
    <property type="protein sequence ID" value="CAX21873.1"/>
    <property type="molecule type" value="Genomic_DNA"/>
</dbReference>
<keyword evidence="2" id="KW-0472">Membrane</keyword>
<keyword evidence="2" id="KW-1133">Transmembrane helix</keyword>
<accession>C7C6W9</accession>
<organism evidence="3 4">
    <name type="scientific">Methylorubrum extorquens (strain DSM 6343 / CIP 106787 / DM4)</name>
    <name type="common">Methylobacterium extorquens</name>
    <dbReference type="NCBI Taxonomy" id="661410"/>
    <lineage>
        <taxon>Bacteria</taxon>
        <taxon>Pseudomonadati</taxon>
        <taxon>Pseudomonadota</taxon>
        <taxon>Alphaproteobacteria</taxon>
        <taxon>Hyphomicrobiales</taxon>
        <taxon>Methylobacteriaceae</taxon>
        <taxon>Methylorubrum</taxon>
    </lineage>
</organism>
<feature type="region of interest" description="Disordered" evidence="1">
    <location>
        <begin position="1"/>
        <end position="31"/>
    </location>
</feature>
<evidence type="ECO:0000313" key="4">
    <source>
        <dbReference type="Proteomes" id="UP000008070"/>
    </source>
</evidence>